<dbReference type="AlphaFoldDB" id="A0A8H5M6P3"/>
<dbReference type="SUPFAM" id="SSF52047">
    <property type="entry name" value="RNI-like"/>
    <property type="match status" value="1"/>
</dbReference>
<protein>
    <recommendedName>
        <fullName evidence="3">F-box domain-containing protein</fullName>
    </recommendedName>
</protein>
<evidence type="ECO:0000313" key="1">
    <source>
        <dbReference type="EMBL" id="KAF5382853.1"/>
    </source>
</evidence>
<reference evidence="1 2" key="1">
    <citation type="journal article" date="2020" name="ISME J.">
        <title>Uncovering the hidden diversity of litter-decomposition mechanisms in mushroom-forming fungi.</title>
        <authorList>
            <person name="Floudas D."/>
            <person name="Bentzer J."/>
            <person name="Ahren D."/>
            <person name="Johansson T."/>
            <person name="Persson P."/>
            <person name="Tunlid A."/>
        </authorList>
    </citation>
    <scope>NUCLEOTIDE SEQUENCE [LARGE SCALE GENOMIC DNA]</scope>
    <source>
        <strain evidence="1 2">CBS 406.79</strain>
    </source>
</reference>
<gene>
    <name evidence="1" type="ORF">D9757_007325</name>
</gene>
<accession>A0A8H5M6P3</accession>
<evidence type="ECO:0008006" key="3">
    <source>
        <dbReference type="Google" id="ProtNLM"/>
    </source>
</evidence>
<keyword evidence="2" id="KW-1185">Reference proteome</keyword>
<comment type="caution">
    <text evidence="1">The sequence shown here is derived from an EMBL/GenBank/DDBJ whole genome shotgun (WGS) entry which is preliminary data.</text>
</comment>
<dbReference type="Proteomes" id="UP000518752">
    <property type="component" value="Unassembled WGS sequence"/>
</dbReference>
<dbReference type="OrthoDB" id="2861760at2759"/>
<dbReference type="EMBL" id="JAACJN010000050">
    <property type="protein sequence ID" value="KAF5382853.1"/>
    <property type="molecule type" value="Genomic_DNA"/>
</dbReference>
<organism evidence="1 2">
    <name type="scientific">Collybiopsis confluens</name>
    <dbReference type="NCBI Taxonomy" id="2823264"/>
    <lineage>
        <taxon>Eukaryota</taxon>
        <taxon>Fungi</taxon>
        <taxon>Dikarya</taxon>
        <taxon>Basidiomycota</taxon>
        <taxon>Agaricomycotina</taxon>
        <taxon>Agaricomycetes</taxon>
        <taxon>Agaricomycetidae</taxon>
        <taxon>Agaricales</taxon>
        <taxon>Marasmiineae</taxon>
        <taxon>Omphalotaceae</taxon>
        <taxon>Collybiopsis</taxon>
    </lineage>
</organism>
<name>A0A8H5M6P3_9AGAR</name>
<evidence type="ECO:0000313" key="2">
    <source>
        <dbReference type="Proteomes" id="UP000518752"/>
    </source>
</evidence>
<proteinExistence type="predicted"/>
<sequence length="554" mass="62817">MGLKQTFLVRTAQNLLWVKEPQWLDLEERTRVAVPDMPSATYYHVLGSILSLLVRKMNQAPSVAPDYLTAHSHNTASPAQNLRLEILSLIFRLHVFSQTDYSMSFDINRLQKSKSPPMQLSWVCSYWRQVVLRDPTLWASLSVTSAASHEIFPKAVDLFLEFVFHRSGSTPLKIKVVGRFRSVSQWRLLDRLLSLSDRWSHIVLDIDSSWFFHASRLIRAPPSSLIDNVDGLSRLFEGDRPTATSSDLHQPQEIGARMLFPGLTYFQCESYVDVGDDTQSEFLLYTFSQLETLIASVMRLGPRNLTCHQFSRLTVLQVGHLWLDHATFHTFLASFPMLKSISLFHIGGYSVPRAGDSYTHSHLEKISLHIGTKFSLDAWSGVLLPNARMTKLNCDGVLELSPDVLSRITQSLKLCLFITDLKVVINAHMFVQLIHTLLPALEICPLLHSLTIDIKFSDCVPNPEGSGWLEQLIQAAQRRTRRAGFAELERFQIITKPYPTYSTDATTAGVKMPNESDRRSFMTIRDCLASVGVEGVLIWTGLRYDLPQHLYQTA</sequence>